<evidence type="ECO:0000256" key="4">
    <source>
        <dbReference type="ARBA" id="ARBA00023136"/>
    </source>
</evidence>
<comment type="caution">
    <text evidence="8">The sequence shown here is derived from an EMBL/GenBank/DDBJ whole genome shotgun (WGS) entry which is preliminary data.</text>
</comment>
<gene>
    <name evidence="8" type="ORF">FisN_6Hh179</name>
</gene>
<keyword evidence="4 5" id="KW-0472">Membrane</keyword>
<evidence type="ECO:0000256" key="3">
    <source>
        <dbReference type="ARBA" id="ARBA00022989"/>
    </source>
</evidence>
<feature type="transmembrane region" description="Helical" evidence="5">
    <location>
        <begin position="281"/>
        <end position="300"/>
    </location>
</feature>
<feature type="transmembrane region" description="Helical" evidence="5">
    <location>
        <begin position="247"/>
        <end position="269"/>
    </location>
</feature>
<evidence type="ECO:0000313" key="9">
    <source>
        <dbReference type="Proteomes" id="UP000198406"/>
    </source>
</evidence>
<evidence type="ECO:0000313" key="8">
    <source>
        <dbReference type="EMBL" id="GAX24872.1"/>
    </source>
</evidence>
<evidence type="ECO:0000256" key="1">
    <source>
        <dbReference type="ARBA" id="ARBA00004141"/>
    </source>
</evidence>
<comment type="subcellular location">
    <subcellularLocation>
        <location evidence="1">Membrane</location>
        <topology evidence="1">Multi-pass membrane protein</topology>
    </subcellularLocation>
</comment>
<sequence>MIRNRNKSRIRNAPAWLQLLLVLMVTEINGFRPYSSYRFAPNGVCISPIHFIDVNDSANTFVMRSVPGEGDCMFLAVALATLTSMGLGGNDTLLRAISRETRDVVATVLEAPSGHLVIEGKRLVTTQALLRSAAKGEGLSTEEYLTQLRKEGIEGGLYGGGPELTVLANVLRRPISIYEIDSNGIEQAGEQRTEKDVAFKQQSIMSEKSSSILQQIAGALGATGVGLGAIGAHALRKKLEQRGMTAAWNTAILYQLFHSAALVGVAALAKGSAHEKQLTRAGQVMAVGSLLFSGSIYMLCFEIGPKYIVGPTTPIGGFFMIGGWIMLGLAV</sequence>
<evidence type="ECO:0000256" key="6">
    <source>
        <dbReference type="SAM" id="SignalP"/>
    </source>
</evidence>
<dbReference type="InterPro" id="IPR003323">
    <property type="entry name" value="OTU_dom"/>
</dbReference>
<organism evidence="8 9">
    <name type="scientific">Fistulifera solaris</name>
    <name type="common">Oleaginous diatom</name>
    <dbReference type="NCBI Taxonomy" id="1519565"/>
    <lineage>
        <taxon>Eukaryota</taxon>
        <taxon>Sar</taxon>
        <taxon>Stramenopiles</taxon>
        <taxon>Ochrophyta</taxon>
        <taxon>Bacillariophyta</taxon>
        <taxon>Bacillariophyceae</taxon>
        <taxon>Bacillariophycidae</taxon>
        <taxon>Naviculales</taxon>
        <taxon>Naviculaceae</taxon>
        <taxon>Fistulifera</taxon>
    </lineage>
</organism>
<feature type="signal peptide" evidence="6">
    <location>
        <begin position="1"/>
        <end position="30"/>
    </location>
</feature>
<evidence type="ECO:0000256" key="2">
    <source>
        <dbReference type="ARBA" id="ARBA00022692"/>
    </source>
</evidence>
<dbReference type="EMBL" id="BDSP01000217">
    <property type="protein sequence ID" value="GAX24872.1"/>
    <property type="molecule type" value="Genomic_DNA"/>
</dbReference>
<feature type="chain" id="PRO_5013323624" description="OTU domain-containing protein" evidence="6">
    <location>
        <begin position="31"/>
        <end position="331"/>
    </location>
</feature>
<dbReference type="PANTHER" id="PTHR43461:SF1">
    <property type="entry name" value="TRANSMEMBRANE PROTEIN 256"/>
    <property type="match status" value="1"/>
</dbReference>
<keyword evidence="2 5" id="KW-0812">Transmembrane</keyword>
<dbReference type="InterPro" id="IPR006696">
    <property type="entry name" value="DUF423"/>
</dbReference>
<reference evidence="8 9" key="1">
    <citation type="journal article" date="2015" name="Plant Cell">
        <title>Oil accumulation by the oleaginous diatom Fistulifera solaris as revealed by the genome and transcriptome.</title>
        <authorList>
            <person name="Tanaka T."/>
            <person name="Maeda Y."/>
            <person name="Veluchamy A."/>
            <person name="Tanaka M."/>
            <person name="Abida H."/>
            <person name="Marechal E."/>
            <person name="Bowler C."/>
            <person name="Muto M."/>
            <person name="Sunaga Y."/>
            <person name="Tanaka M."/>
            <person name="Yoshino T."/>
            <person name="Taniguchi T."/>
            <person name="Fukuda Y."/>
            <person name="Nemoto M."/>
            <person name="Matsumoto M."/>
            <person name="Wong P.S."/>
            <person name="Aburatani S."/>
            <person name="Fujibuchi W."/>
        </authorList>
    </citation>
    <scope>NUCLEOTIDE SEQUENCE [LARGE SCALE GENOMIC DNA]</scope>
    <source>
        <strain evidence="8 9">JPCC DA0580</strain>
    </source>
</reference>
<dbReference type="CDD" id="cd22744">
    <property type="entry name" value="OTU"/>
    <property type="match status" value="1"/>
</dbReference>
<keyword evidence="6" id="KW-0732">Signal</keyword>
<dbReference type="Pfam" id="PF04241">
    <property type="entry name" value="DUF423"/>
    <property type="match status" value="1"/>
</dbReference>
<dbReference type="AlphaFoldDB" id="A0A1Z5KFJ9"/>
<dbReference type="OrthoDB" id="269173at2759"/>
<dbReference type="Pfam" id="PF02338">
    <property type="entry name" value="OTU"/>
    <property type="match status" value="1"/>
</dbReference>
<dbReference type="InParanoid" id="A0A1Z5KFJ9"/>
<feature type="transmembrane region" description="Helical" evidence="5">
    <location>
        <begin position="307"/>
        <end position="327"/>
    </location>
</feature>
<evidence type="ECO:0000259" key="7">
    <source>
        <dbReference type="Pfam" id="PF02338"/>
    </source>
</evidence>
<feature type="domain" description="OTU" evidence="7">
    <location>
        <begin position="67"/>
        <end position="202"/>
    </location>
</feature>
<keyword evidence="3 5" id="KW-1133">Transmembrane helix</keyword>
<evidence type="ECO:0000256" key="5">
    <source>
        <dbReference type="SAM" id="Phobius"/>
    </source>
</evidence>
<dbReference type="Gene3D" id="3.90.70.80">
    <property type="match status" value="1"/>
</dbReference>
<dbReference type="GO" id="GO:0016020">
    <property type="term" value="C:membrane"/>
    <property type="evidence" value="ECO:0007669"/>
    <property type="project" value="UniProtKB-SubCell"/>
</dbReference>
<dbReference type="PANTHER" id="PTHR43461">
    <property type="entry name" value="TRANSMEMBRANE PROTEIN 256"/>
    <property type="match status" value="1"/>
</dbReference>
<feature type="transmembrane region" description="Helical" evidence="5">
    <location>
        <begin position="212"/>
        <end position="235"/>
    </location>
</feature>
<dbReference type="InterPro" id="IPR038765">
    <property type="entry name" value="Papain-like_cys_pep_sf"/>
</dbReference>
<name>A0A1Z5KFJ9_FISSO</name>
<dbReference type="SUPFAM" id="SSF54001">
    <property type="entry name" value="Cysteine proteinases"/>
    <property type="match status" value="1"/>
</dbReference>
<keyword evidence="9" id="KW-1185">Reference proteome</keyword>
<proteinExistence type="predicted"/>
<protein>
    <recommendedName>
        <fullName evidence="7">OTU domain-containing protein</fullName>
    </recommendedName>
</protein>
<accession>A0A1Z5KFJ9</accession>
<dbReference type="Proteomes" id="UP000198406">
    <property type="component" value="Unassembled WGS sequence"/>
</dbReference>